<dbReference type="PANTHER" id="PTHR30441:SF8">
    <property type="entry name" value="DUF748 DOMAIN-CONTAINING PROTEIN"/>
    <property type="match status" value="1"/>
</dbReference>
<dbReference type="InterPro" id="IPR052894">
    <property type="entry name" value="AsmA-related"/>
</dbReference>
<dbReference type="AlphaFoldDB" id="A0A6V8N561"/>
<dbReference type="EMBL" id="BLXZ01000002">
    <property type="protein sequence ID" value="GFO67666.1"/>
    <property type="molecule type" value="Genomic_DNA"/>
</dbReference>
<gene>
    <name evidence="1" type="ORF">GMLC_12450</name>
</gene>
<sequence length="519" mass="57974">MRWILGILLGIALLLYIVSFFIDEPLRRMTERKINRDLKGYSVKLPGLHLALIGLSLTLKDLTIIQQAHPDPPVAKFPVLKASVHWREILSGRLVGELQLDRPRLHINLQQLRSEATSKVKLKERGWQQAVEDIYPLKINTVTINDANITYIDLDPKRPLTLSHLNLEASNIRNIHLPDKVYPSSFHLETDIFGTGHGVVEGKANFLAEPIPGVKAGFKLEKIPMSYFKPMLARSNLAIEGGVLHASGDTEYAPKIKKAHLKELTISGMKLDYIHSPATAGAEKRRAAVVGKGAKEVSNKPGVLISADDISLSGCNLGIVNREPGKTYRVYLADTTFHISNFSNQFAQGPAQARLDGKFMGHGPTHVTGAFRAEKQGPDLDLYVKIDNTQLTSLNDLLRAYGNFDVAAGTFSLVTELHVRNNVITGYLKPFFKDMKVYDKRKDKEKSLFHKVYEMLIGGVAKLLENRPRQQVATKATISGPLQKPHTSTWQIIVELIRNAFFKAILPRFEQEYTTAGKR</sequence>
<evidence type="ECO:0000313" key="1">
    <source>
        <dbReference type="EMBL" id="GFO67666.1"/>
    </source>
</evidence>
<evidence type="ECO:0000313" key="2">
    <source>
        <dbReference type="Proteomes" id="UP000587586"/>
    </source>
</evidence>
<reference evidence="2" key="1">
    <citation type="submission" date="2020-06" db="EMBL/GenBank/DDBJ databases">
        <title>Draft genomic sequecing of Geomonas sp. Red745.</title>
        <authorList>
            <person name="Itoh H."/>
            <person name="Xu Z.X."/>
            <person name="Ushijima N."/>
            <person name="Masuda Y."/>
            <person name="Shiratori Y."/>
            <person name="Senoo K."/>
        </authorList>
    </citation>
    <scope>NUCLEOTIDE SEQUENCE [LARGE SCALE GENOMIC DNA]</scope>
    <source>
        <strain evidence="2">Red745</strain>
    </source>
</reference>
<dbReference type="PANTHER" id="PTHR30441">
    <property type="entry name" value="DUF748 DOMAIN-CONTAINING PROTEIN"/>
    <property type="match status" value="1"/>
</dbReference>
<comment type="caution">
    <text evidence="1">The sequence shown here is derived from an EMBL/GenBank/DDBJ whole genome shotgun (WGS) entry which is preliminary data.</text>
</comment>
<evidence type="ECO:0008006" key="3">
    <source>
        <dbReference type="Google" id="ProtNLM"/>
    </source>
</evidence>
<protein>
    <recommendedName>
        <fullName evidence="3">DUF748 domain-containing protein</fullName>
    </recommendedName>
</protein>
<dbReference type="InterPro" id="IPR008023">
    <property type="entry name" value="DUF748"/>
</dbReference>
<dbReference type="Proteomes" id="UP000587586">
    <property type="component" value="Unassembled WGS sequence"/>
</dbReference>
<accession>A0A6V8N561</accession>
<dbReference type="GO" id="GO:0005886">
    <property type="term" value="C:plasma membrane"/>
    <property type="evidence" value="ECO:0007669"/>
    <property type="project" value="TreeGrafter"/>
</dbReference>
<organism evidence="1 2">
    <name type="scientific">Geomonas limicola</name>
    <dbReference type="NCBI Taxonomy" id="2740186"/>
    <lineage>
        <taxon>Bacteria</taxon>
        <taxon>Pseudomonadati</taxon>
        <taxon>Thermodesulfobacteriota</taxon>
        <taxon>Desulfuromonadia</taxon>
        <taxon>Geobacterales</taxon>
        <taxon>Geobacteraceae</taxon>
        <taxon>Geomonas</taxon>
    </lineage>
</organism>
<dbReference type="Pfam" id="PF05359">
    <property type="entry name" value="DUF748"/>
    <property type="match status" value="1"/>
</dbReference>
<proteinExistence type="predicted"/>
<name>A0A6V8N561_9BACT</name>
<dbReference type="GO" id="GO:0090313">
    <property type="term" value="P:regulation of protein targeting to membrane"/>
    <property type="evidence" value="ECO:0007669"/>
    <property type="project" value="TreeGrafter"/>
</dbReference>
<keyword evidence="2" id="KW-1185">Reference proteome</keyword>